<comment type="caution">
    <text evidence="2">The sequence shown here is derived from an EMBL/GenBank/DDBJ whole genome shotgun (WGS) entry which is preliminary data.</text>
</comment>
<reference evidence="2 3" key="1">
    <citation type="submission" date="2015-01" db="EMBL/GenBank/DDBJ databases">
        <title>Evolution of Trichinella species and genotypes.</title>
        <authorList>
            <person name="Korhonen P.K."/>
            <person name="Edoardo P."/>
            <person name="Giuseppe L.R."/>
            <person name="Gasser R.B."/>
        </authorList>
    </citation>
    <scope>NUCLEOTIDE SEQUENCE [LARGE SCALE GENOMIC DNA]</scope>
    <source>
        <strain evidence="2">ISS120</strain>
    </source>
</reference>
<dbReference type="OrthoDB" id="5926839at2759"/>
<organism evidence="2 3">
    <name type="scientific">Trichinella britovi</name>
    <name type="common">Parasitic roundworm</name>
    <dbReference type="NCBI Taxonomy" id="45882"/>
    <lineage>
        <taxon>Eukaryota</taxon>
        <taxon>Metazoa</taxon>
        <taxon>Ecdysozoa</taxon>
        <taxon>Nematoda</taxon>
        <taxon>Enoplea</taxon>
        <taxon>Dorylaimia</taxon>
        <taxon>Trichinellida</taxon>
        <taxon>Trichinellidae</taxon>
        <taxon>Trichinella</taxon>
    </lineage>
</organism>
<accession>A0A0V1D069</accession>
<sequence>MTAQRNPPIDTRSSPRHDSANGPVGVRNESARKRGSLHYHQPLLSMMMKSTHQRSSLFRRRRRSRLTLSQCRNLEKTHLLQKAQAWLVWNYEIGTLVLCLLDHELQRSFIRKELLLSHQSAPEWKHVHKEKNAHTSINWNYQKKFLIGILIGINYSYGFVLGGVIKKEESTVASEFHSRLDHVRKQIPVSHESNPKVRRKYVKAEDSYE</sequence>
<gene>
    <name evidence="2" type="ORF">T03_16261</name>
</gene>
<evidence type="ECO:0000256" key="1">
    <source>
        <dbReference type="SAM" id="MobiDB-lite"/>
    </source>
</evidence>
<keyword evidence="3" id="KW-1185">Reference proteome</keyword>
<name>A0A0V1D069_TRIBR</name>
<dbReference type="AlphaFoldDB" id="A0A0V1D069"/>
<evidence type="ECO:0000313" key="3">
    <source>
        <dbReference type="Proteomes" id="UP000054653"/>
    </source>
</evidence>
<evidence type="ECO:0000313" key="2">
    <source>
        <dbReference type="EMBL" id="KRY54852.1"/>
    </source>
</evidence>
<dbReference type="EMBL" id="JYDI01000063">
    <property type="protein sequence ID" value="KRY54852.1"/>
    <property type="molecule type" value="Genomic_DNA"/>
</dbReference>
<proteinExistence type="predicted"/>
<protein>
    <submittedName>
        <fullName evidence="2">Uncharacterized protein</fullName>
    </submittedName>
</protein>
<feature type="region of interest" description="Disordered" evidence="1">
    <location>
        <begin position="1"/>
        <end position="33"/>
    </location>
</feature>
<dbReference type="Proteomes" id="UP000054653">
    <property type="component" value="Unassembled WGS sequence"/>
</dbReference>
<dbReference type="STRING" id="45882.A0A0V1D069"/>
<dbReference type="OMA" id="TVASEFH"/>